<keyword evidence="6 11" id="KW-0418">Kinase</keyword>
<feature type="transmembrane region" description="Helical" evidence="9">
    <location>
        <begin position="80"/>
        <end position="103"/>
    </location>
</feature>
<dbReference type="Gene3D" id="3.30.565.10">
    <property type="entry name" value="Histidine kinase-like ATPase, C-terminal domain"/>
    <property type="match status" value="1"/>
</dbReference>
<dbReference type="Proteomes" id="UP000077143">
    <property type="component" value="Chromosome"/>
</dbReference>
<dbReference type="GO" id="GO:0046983">
    <property type="term" value="F:protein dimerization activity"/>
    <property type="evidence" value="ECO:0007669"/>
    <property type="project" value="InterPro"/>
</dbReference>
<dbReference type="PANTHER" id="PTHR24421">
    <property type="entry name" value="NITRATE/NITRITE SENSOR PROTEIN NARX-RELATED"/>
    <property type="match status" value="1"/>
</dbReference>
<keyword evidence="8" id="KW-0902">Two-component regulatory system</keyword>
<evidence type="ECO:0000256" key="7">
    <source>
        <dbReference type="ARBA" id="ARBA00022840"/>
    </source>
</evidence>
<evidence type="ECO:0000256" key="5">
    <source>
        <dbReference type="ARBA" id="ARBA00022741"/>
    </source>
</evidence>
<keyword evidence="9" id="KW-0812">Transmembrane</keyword>
<dbReference type="SUPFAM" id="SSF55874">
    <property type="entry name" value="ATPase domain of HSP90 chaperone/DNA topoisomerase II/histidine kinase"/>
    <property type="match status" value="1"/>
</dbReference>
<dbReference type="CDD" id="cd16917">
    <property type="entry name" value="HATPase_UhpB-NarQ-NarX-like"/>
    <property type="match status" value="1"/>
</dbReference>
<dbReference type="STRING" id="1682113.A7U43_16440"/>
<feature type="transmembrane region" description="Helical" evidence="9">
    <location>
        <begin position="21"/>
        <end position="46"/>
    </location>
</feature>
<dbReference type="InterPro" id="IPR036890">
    <property type="entry name" value="HATPase_C_sf"/>
</dbReference>
<evidence type="ECO:0000256" key="8">
    <source>
        <dbReference type="ARBA" id="ARBA00023012"/>
    </source>
</evidence>
<keyword evidence="7" id="KW-0067">ATP-binding</keyword>
<keyword evidence="12" id="KW-1185">Reference proteome</keyword>
<dbReference type="PANTHER" id="PTHR24421:SF10">
    <property type="entry name" value="NITRATE_NITRITE SENSOR PROTEIN NARQ"/>
    <property type="match status" value="1"/>
</dbReference>
<reference evidence="11 12" key="1">
    <citation type="submission" date="2016-05" db="EMBL/GenBank/DDBJ databases">
        <title>Complete genome sequence of a phthalic acid esters degrading Mycobacterium sp. YC-RL4.</title>
        <authorList>
            <person name="Ren L."/>
            <person name="Fan S."/>
            <person name="Ruth N."/>
            <person name="Jia Y."/>
            <person name="Wang J."/>
            <person name="Qiao C."/>
        </authorList>
    </citation>
    <scope>NUCLEOTIDE SEQUENCE [LARGE SCALE GENOMIC DNA]</scope>
    <source>
        <strain evidence="11 12">YC-RL4</strain>
    </source>
</reference>
<organism evidence="11 12">
    <name type="scientific">Mycobacterium adipatum</name>
    <dbReference type="NCBI Taxonomy" id="1682113"/>
    <lineage>
        <taxon>Bacteria</taxon>
        <taxon>Bacillati</taxon>
        <taxon>Actinomycetota</taxon>
        <taxon>Actinomycetes</taxon>
        <taxon>Mycobacteriales</taxon>
        <taxon>Mycobacteriaceae</taxon>
        <taxon>Mycobacterium</taxon>
    </lineage>
</organism>
<dbReference type="EMBL" id="CP015596">
    <property type="protein sequence ID" value="ANE80679.1"/>
    <property type="molecule type" value="Genomic_DNA"/>
</dbReference>
<dbReference type="GO" id="GO:0016020">
    <property type="term" value="C:membrane"/>
    <property type="evidence" value="ECO:0007669"/>
    <property type="project" value="InterPro"/>
</dbReference>
<proteinExistence type="predicted"/>
<sequence length="405" mass="42314">MRAAVPEFLQARFARQREFNALGWSWMFVITTDTALALIAVISTLQRPPADYLVAVPVGIVVAMCPLIVFFAAGASFNPLLIWGAWSGAAAIFLFGTSTPIPFDFAPLILVLMVGVVTAMTALPGGLAATASAAAILGAAAAAHRLEGVWLYLSVLGMGWLVGYLIGIQQQLIVAQRAAQEALAEHAAADERRRIAREVHDVIAHSLSVTLLHLTGARRALQEDRDIDDAVDALEDAEKLGREAMADIRRTVGLLDVAPMKIAPEPGIDDIGRLTDDFARAGLAVTVRTEGSTAGISPTVGLAMFRIAQESLANIAKHAPESRATVTLAVTATRAELSVLNEMPVAVPAGSRGAADGRGVRGMRQRVELLGGVIDIGPTGTGWAVHAAVPLGESGTAAAGFGCRG</sequence>
<evidence type="ECO:0000256" key="6">
    <source>
        <dbReference type="ARBA" id="ARBA00022777"/>
    </source>
</evidence>
<dbReference type="GO" id="GO:0000155">
    <property type="term" value="F:phosphorelay sensor kinase activity"/>
    <property type="evidence" value="ECO:0007669"/>
    <property type="project" value="InterPro"/>
</dbReference>
<dbReference type="InterPro" id="IPR011712">
    <property type="entry name" value="Sig_transdc_His_kin_sub3_dim/P"/>
</dbReference>
<name>A0A172UN13_9MYCO</name>
<feature type="transmembrane region" description="Helical" evidence="9">
    <location>
        <begin position="109"/>
        <end position="137"/>
    </location>
</feature>
<keyword evidence="4" id="KW-0808">Transferase</keyword>
<dbReference type="InterPro" id="IPR050482">
    <property type="entry name" value="Sensor_HK_TwoCompSys"/>
</dbReference>
<evidence type="ECO:0000256" key="1">
    <source>
        <dbReference type="ARBA" id="ARBA00000085"/>
    </source>
</evidence>
<evidence type="ECO:0000256" key="4">
    <source>
        <dbReference type="ARBA" id="ARBA00022679"/>
    </source>
</evidence>
<comment type="catalytic activity">
    <reaction evidence="1">
        <text>ATP + protein L-histidine = ADP + protein N-phospho-L-histidine.</text>
        <dbReference type="EC" id="2.7.13.3"/>
    </reaction>
</comment>
<evidence type="ECO:0000313" key="12">
    <source>
        <dbReference type="Proteomes" id="UP000077143"/>
    </source>
</evidence>
<feature type="transmembrane region" description="Helical" evidence="9">
    <location>
        <begin position="52"/>
        <end position="73"/>
    </location>
</feature>
<protein>
    <recommendedName>
        <fullName evidence="2">histidine kinase</fullName>
        <ecNumber evidence="2">2.7.13.3</ecNumber>
    </recommendedName>
</protein>
<dbReference type="OrthoDB" id="227596at2"/>
<dbReference type="EC" id="2.7.13.3" evidence="2"/>
<dbReference type="RefSeq" id="WP_067997310.1">
    <property type="nucleotide sequence ID" value="NZ_CP015596.1"/>
</dbReference>
<evidence type="ECO:0000313" key="11">
    <source>
        <dbReference type="EMBL" id="ANE80679.1"/>
    </source>
</evidence>
<accession>A0A172UN13</accession>
<dbReference type="Pfam" id="PF07730">
    <property type="entry name" value="HisKA_3"/>
    <property type="match status" value="1"/>
</dbReference>
<dbReference type="GO" id="GO:0005524">
    <property type="term" value="F:ATP binding"/>
    <property type="evidence" value="ECO:0007669"/>
    <property type="project" value="UniProtKB-KW"/>
</dbReference>
<evidence type="ECO:0000256" key="9">
    <source>
        <dbReference type="SAM" id="Phobius"/>
    </source>
</evidence>
<evidence type="ECO:0000259" key="10">
    <source>
        <dbReference type="Pfam" id="PF07730"/>
    </source>
</evidence>
<dbReference type="Gene3D" id="1.20.5.1930">
    <property type="match status" value="1"/>
</dbReference>
<keyword evidence="3" id="KW-0597">Phosphoprotein</keyword>
<dbReference type="KEGG" id="madi:A7U43_16440"/>
<keyword evidence="5" id="KW-0547">Nucleotide-binding</keyword>
<feature type="domain" description="Signal transduction histidine kinase subgroup 3 dimerisation and phosphoacceptor" evidence="10">
    <location>
        <begin position="191"/>
        <end position="255"/>
    </location>
</feature>
<evidence type="ECO:0000256" key="2">
    <source>
        <dbReference type="ARBA" id="ARBA00012438"/>
    </source>
</evidence>
<gene>
    <name evidence="11" type="ORF">A7U43_16440</name>
</gene>
<keyword evidence="9" id="KW-0472">Membrane</keyword>
<keyword evidence="9" id="KW-1133">Transmembrane helix</keyword>
<feature type="transmembrane region" description="Helical" evidence="9">
    <location>
        <begin position="149"/>
        <end position="167"/>
    </location>
</feature>
<evidence type="ECO:0000256" key="3">
    <source>
        <dbReference type="ARBA" id="ARBA00022553"/>
    </source>
</evidence>
<dbReference type="AlphaFoldDB" id="A0A172UN13"/>